<comment type="subcellular location">
    <subcellularLocation>
        <location evidence="1 7">Cytoplasm</location>
    </subcellularLocation>
</comment>
<comment type="caution">
    <text evidence="8">The sequence shown here is derived from an EMBL/GenBank/DDBJ whole genome shotgun (WGS) entry which is preliminary data.</text>
</comment>
<dbReference type="AlphaFoldDB" id="A0A545UI07"/>
<dbReference type="PANTHER" id="PTHR11579">
    <property type="entry name" value="PROTEIN-L-ISOASPARTATE O-METHYLTRANSFERASE"/>
    <property type="match status" value="1"/>
</dbReference>
<dbReference type="EC" id="2.1.1.77" evidence="7"/>
<keyword evidence="3 7" id="KW-0963">Cytoplasm</keyword>
<dbReference type="HAMAP" id="MF_00090">
    <property type="entry name" value="PIMT"/>
    <property type="match status" value="1"/>
</dbReference>
<dbReference type="FunFam" id="3.40.50.150:FF:000010">
    <property type="entry name" value="Protein-L-isoaspartate O-methyltransferase"/>
    <property type="match status" value="1"/>
</dbReference>
<dbReference type="PANTHER" id="PTHR11579:SF0">
    <property type="entry name" value="PROTEIN-L-ISOASPARTATE(D-ASPARTATE) O-METHYLTRANSFERASE"/>
    <property type="match status" value="1"/>
</dbReference>
<dbReference type="EMBL" id="VIKS01000003">
    <property type="protein sequence ID" value="TQV89106.1"/>
    <property type="molecule type" value="Genomic_DNA"/>
</dbReference>
<keyword evidence="4 7" id="KW-0489">Methyltransferase</keyword>
<comment type="similarity">
    <text evidence="2 7">Belongs to the methyltransferase superfamily. L-isoaspartyl/D-aspartyl protein methyltransferase family.</text>
</comment>
<dbReference type="GO" id="GO:0005737">
    <property type="term" value="C:cytoplasm"/>
    <property type="evidence" value="ECO:0007669"/>
    <property type="project" value="UniProtKB-SubCell"/>
</dbReference>
<dbReference type="OrthoDB" id="9810066at2"/>
<dbReference type="GO" id="GO:0032259">
    <property type="term" value="P:methylation"/>
    <property type="evidence" value="ECO:0007669"/>
    <property type="project" value="UniProtKB-KW"/>
</dbReference>
<evidence type="ECO:0000313" key="8">
    <source>
        <dbReference type="EMBL" id="TQV89106.1"/>
    </source>
</evidence>
<evidence type="ECO:0000256" key="5">
    <source>
        <dbReference type="ARBA" id="ARBA00022679"/>
    </source>
</evidence>
<dbReference type="Gene3D" id="3.40.50.150">
    <property type="entry name" value="Vaccinia Virus protein VP39"/>
    <property type="match status" value="1"/>
</dbReference>
<organism evidence="8 9">
    <name type="scientific">Aliikangiella coralliicola</name>
    <dbReference type="NCBI Taxonomy" id="2592383"/>
    <lineage>
        <taxon>Bacteria</taxon>
        <taxon>Pseudomonadati</taxon>
        <taxon>Pseudomonadota</taxon>
        <taxon>Gammaproteobacteria</taxon>
        <taxon>Oceanospirillales</taxon>
        <taxon>Pleioneaceae</taxon>
        <taxon>Aliikangiella</taxon>
    </lineage>
</organism>
<evidence type="ECO:0000256" key="1">
    <source>
        <dbReference type="ARBA" id="ARBA00004496"/>
    </source>
</evidence>
<evidence type="ECO:0000256" key="6">
    <source>
        <dbReference type="ARBA" id="ARBA00022691"/>
    </source>
</evidence>
<dbReference type="InterPro" id="IPR000682">
    <property type="entry name" value="PCMT"/>
</dbReference>
<dbReference type="Proteomes" id="UP000315439">
    <property type="component" value="Unassembled WGS sequence"/>
</dbReference>
<dbReference type="GO" id="GO:0030091">
    <property type="term" value="P:protein repair"/>
    <property type="evidence" value="ECO:0007669"/>
    <property type="project" value="UniProtKB-UniRule"/>
</dbReference>
<dbReference type="GO" id="GO:0004719">
    <property type="term" value="F:protein-L-isoaspartate (D-aspartate) O-methyltransferase activity"/>
    <property type="evidence" value="ECO:0007669"/>
    <property type="project" value="UniProtKB-UniRule"/>
</dbReference>
<accession>A0A545UI07</accession>
<dbReference type="NCBIfam" id="TIGR00080">
    <property type="entry name" value="pimt"/>
    <property type="match status" value="1"/>
</dbReference>
<name>A0A545UI07_9GAMM</name>
<gene>
    <name evidence="7" type="primary">pcm</name>
    <name evidence="8" type="ORF">FLL46_05920</name>
</gene>
<keyword evidence="9" id="KW-1185">Reference proteome</keyword>
<evidence type="ECO:0000256" key="3">
    <source>
        <dbReference type="ARBA" id="ARBA00022490"/>
    </source>
</evidence>
<dbReference type="InterPro" id="IPR029063">
    <property type="entry name" value="SAM-dependent_MTases_sf"/>
</dbReference>
<keyword evidence="6 7" id="KW-0949">S-adenosyl-L-methionine</keyword>
<feature type="active site" evidence="7">
    <location>
        <position position="61"/>
    </location>
</feature>
<evidence type="ECO:0000256" key="7">
    <source>
        <dbReference type="HAMAP-Rule" id="MF_00090"/>
    </source>
</evidence>
<comment type="catalytic activity">
    <reaction evidence="7">
        <text>[protein]-L-isoaspartate + S-adenosyl-L-methionine = [protein]-L-isoaspartate alpha-methyl ester + S-adenosyl-L-homocysteine</text>
        <dbReference type="Rhea" id="RHEA:12705"/>
        <dbReference type="Rhea" id="RHEA-COMP:12143"/>
        <dbReference type="Rhea" id="RHEA-COMP:12144"/>
        <dbReference type="ChEBI" id="CHEBI:57856"/>
        <dbReference type="ChEBI" id="CHEBI:59789"/>
        <dbReference type="ChEBI" id="CHEBI:90596"/>
        <dbReference type="ChEBI" id="CHEBI:90598"/>
        <dbReference type="EC" id="2.1.1.77"/>
    </reaction>
</comment>
<keyword evidence="5 7" id="KW-0808">Transferase</keyword>
<proteinExistence type="inferred from homology"/>
<dbReference type="NCBIfam" id="NF001453">
    <property type="entry name" value="PRK00312.1"/>
    <property type="match status" value="1"/>
</dbReference>
<dbReference type="Pfam" id="PF01135">
    <property type="entry name" value="PCMT"/>
    <property type="match status" value="1"/>
</dbReference>
<dbReference type="SUPFAM" id="SSF53335">
    <property type="entry name" value="S-adenosyl-L-methionine-dependent methyltransferases"/>
    <property type="match status" value="1"/>
</dbReference>
<evidence type="ECO:0000256" key="4">
    <source>
        <dbReference type="ARBA" id="ARBA00022603"/>
    </source>
</evidence>
<sequence length="211" mass="23051">MLEKIRRDAILTSAETGRRVLDKKVMQAMSDVARHKFVSEAYAEYSYENRPLPIGQGQTISQPFIVALMTDFLELEKTHKVLEVGTGSGYQAAVLAVLSGQVYSIEIIPELGKSAASRLKELGYGNVEVTIGDGYRGRPELAPFDAIIVTAAADKIPPPLIEQLKPGGRMMIPVGPQHKVQQLTLVEKNSQGEISVREVLPVSFVPLTGEH</sequence>
<reference evidence="8 9" key="1">
    <citation type="submission" date="2019-07" db="EMBL/GenBank/DDBJ databases">
        <title>Draft genome for Aliikangiella sp. M105.</title>
        <authorList>
            <person name="Wang G."/>
        </authorList>
    </citation>
    <scope>NUCLEOTIDE SEQUENCE [LARGE SCALE GENOMIC DNA]</scope>
    <source>
        <strain evidence="8 9">M105</strain>
    </source>
</reference>
<dbReference type="CDD" id="cd02440">
    <property type="entry name" value="AdoMet_MTases"/>
    <property type="match status" value="1"/>
</dbReference>
<comment type="function">
    <text evidence="7">Catalyzes the methyl esterification of L-isoaspartyl residues in peptides and proteins that result from spontaneous decomposition of normal L-aspartyl and L-asparaginyl residues. It plays a role in the repair and/or degradation of damaged proteins.</text>
</comment>
<protein>
    <recommendedName>
        <fullName evidence="7">Protein-L-isoaspartate O-methyltransferase</fullName>
        <ecNumber evidence="7">2.1.1.77</ecNumber>
    </recommendedName>
    <alternativeName>
        <fullName evidence="7">L-isoaspartyl protein carboxyl methyltransferase</fullName>
    </alternativeName>
    <alternativeName>
        <fullName evidence="7">Protein L-isoaspartyl methyltransferase</fullName>
    </alternativeName>
    <alternativeName>
        <fullName evidence="7">Protein-beta-aspartate methyltransferase</fullName>
        <shortName evidence="7">PIMT</shortName>
    </alternativeName>
</protein>
<evidence type="ECO:0000313" key="9">
    <source>
        <dbReference type="Proteomes" id="UP000315439"/>
    </source>
</evidence>
<evidence type="ECO:0000256" key="2">
    <source>
        <dbReference type="ARBA" id="ARBA00005369"/>
    </source>
</evidence>